<organism evidence="2 3">
    <name type="scientific">Aquipseudomonas alcaligenes</name>
    <name type="common">Pseudomonas alcaligenes</name>
    <dbReference type="NCBI Taxonomy" id="43263"/>
    <lineage>
        <taxon>Bacteria</taxon>
        <taxon>Pseudomonadati</taxon>
        <taxon>Pseudomonadota</taxon>
        <taxon>Gammaproteobacteria</taxon>
        <taxon>Pseudomonadales</taxon>
        <taxon>Pseudomonadaceae</taxon>
        <taxon>Aquipseudomonas</taxon>
    </lineage>
</organism>
<name>A0AA42N310_AQUAC</name>
<evidence type="ECO:0000256" key="1">
    <source>
        <dbReference type="SAM" id="MobiDB-lite"/>
    </source>
</evidence>
<dbReference type="Pfam" id="PF10122">
    <property type="entry name" value="Zn_ribbon_Com"/>
    <property type="match status" value="1"/>
</dbReference>
<keyword evidence="2" id="KW-0238">DNA-binding</keyword>
<proteinExistence type="predicted"/>
<dbReference type="GO" id="GO:0003677">
    <property type="term" value="F:DNA binding"/>
    <property type="evidence" value="ECO:0007669"/>
    <property type="project" value="UniProtKB-KW"/>
</dbReference>
<feature type="region of interest" description="Disordered" evidence="1">
    <location>
        <begin position="43"/>
        <end position="66"/>
    </location>
</feature>
<evidence type="ECO:0000313" key="2">
    <source>
        <dbReference type="EMBL" id="MDH1055579.1"/>
    </source>
</evidence>
<dbReference type="Proteomes" id="UP001158730">
    <property type="component" value="Unassembled WGS sequence"/>
</dbReference>
<dbReference type="EMBL" id="JAOBYN010000010">
    <property type="protein sequence ID" value="MDH1055579.1"/>
    <property type="molecule type" value="Genomic_DNA"/>
</dbReference>
<sequence length="66" mass="7271">MQMMQDIRCGHCSRKLATASGFTEIQIKCPRCRTLNHLKAESLLQPPSSAPSHQEAPCPHNRSSPG</sequence>
<accession>A0AA42N310</accession>
<evidence type="ECO:0000313" key="3">
    <source>
        <dbReference type="Proteomes" id="UP001158730"/>
    </source>
</evidence>
<dbReference type="AlphaFoldDB" id="A0AA42N310"/>
<protein>
    <submittedName>
        <fullName evidence="2">Com family DNA-binding transcriptional regulator</fullName>
    </submittedName>
</protein>
<comment type="caution">
    <text evidence="2">The sequence shown here is derived from an EMBL/GenBank/DDBJ whole genome shotgun (WGS) entry which is preliminary data.</text>
</comment>
<dbReference type="InterPro" id="IPR019294">
    <property type="entry name" value="Translation_reg_Com"/>
</dbReference>
<gene>
    <name evidence="2" type="ORF">N5C05_12505</name>
</gene>
<reference evidence="2" key="1">
    <citation type="submission" date="2022-09" db="EMBL/GenBank/DDBJ databases">
        <title>Intensive care unit water sources are persistently colonized with multi-drug resistant bacteria and are the site of extensive horizontal gene transfer of antibiotic resistance genes.</title>
        <authorList>
            <person name="Diorio-Toth L."/>
        </authorList>
    </citation>
    <scope>NUCLEOTIDE SEQUENCE</scope>
    <source>
        <strain evidence="2">GD03990</strain>
    </source>
</reference>